<dbReference type="AlphaFoldDB" id="A0A2G9ZP59"/>
<dbReference type="SUPFAM" id="SSF52172">
    <property type="entry name" value="CheY-like"/>
    <property type="match status" value="1"/>
</dbReference>
<feature type="modified residue" description="4-aspartylphosphate" evidence="3">
    <location>
        <position position="51"/>
    </location>
</feature>
<proteinExistence type="predicted"/>
<dbReference type="InterPro" id="IPR011006">
    <property type="entry name" value="CheY-like_superfamily"/>
</dbReference>
<dbReference type="GO" id="GO:0000160">
    <property type="term" value="P:phosphorelay signal transduction system"/>
    <property type="evidence" value="ECO:0007669"/>
    <property type="project" value="UniProtKB-KW"/>
</dbReference>
<dbReference type="Gene3D" id="3.40.50.2300">
    <property type="match status" value="1"/>
</dbReference>
<organism evidence="5 6">
    <name type="scientific">Candidatus Falkowbacteria bacterium CG23_combo_of_CG06-09_8_20_14_all_49_15</name>
    <dbReference type="NCBI Taxonomy" id="1974572"/>
    <lineage>
        <taxon>Bacteria</taxon>
        <taxon>Candidatus Falkowiibacteriota</taxon>
    </lineage>
</organism>
<protein>
    <submittedName>
        <fullName evidence="5">Response regulator</fullName>
    </submittedName>
</protein>
<keyword evidence="2" id="KW-0902">Two-component regulatory system</keyword>
<accession>A0A2G9ZP59</accession>
<evidence type="ECO:0000313" key="6">
    <source>
        <dbReference type="Proteomes" id="UP000230729"/>
    </source>
</evidence>
<dbReference type="PROSITE" id="PS50110">
    <property type="entry name" value="RESPONSE_REGULATORY"/>
    <property type="match status" value="1"/>
</dbReference>
<dbReference type="PANTHER" id="PTHR44591:SF14">
    <property type="entry name" value="PROTEIN PILG"/>
    <property type="match status" value="1"/>
</dbReference>
<reference evidence="5 6" key="1">
    <citation type="submission" date="2017-09" db="EMBL/GenBank/DDBJ databases">
        <title>Depth-based differentiation of microbial function through sediment-hosted aquifers and enrichment of novel symbionts in the deep terrestrial subsurface.</title>
        <authorList>
            <person name="Probst A.J."/>
            <person name="Ladd B."/>
            <person name="Jarett J.K."/>
            <person name="Geller-Mcgrath D.E."/>
            <person name="Sieber C.M."/>
            <person name="Emerson J.B."/>
            <person name="Anantharaman K."/>
            <person name="Thomas B.C."/>
            <person name="Malmstrom R."/>
            <person name="Stieglmeier M."/>
            <person name="Klingl A."/>
            <person name="Woyke T."/>
            <person name="Ryan C.M."/>
            <person name="Banfield J.F."/>
        </authorList>
    </citation>
    <scope>NUCLEOTIDE SEQUENCE [LARGE SCALE GENOMIC DNA]</scope>
    <source>
        <strain evidence="5">CG23_combo_of_CG06-09_8_20_14_all_49_15</strain>
    </source>
</reference>
<sequence>MNVLLVEDDNFLRSICSKKLIKEGFTVYEALDGEMALNKALKIKPDIILLDIILPALDGFEVLSRIRSNSDKIVAQVPIIMLSNLGQDEDIKKALAGGANDYLVKAHFTIEEIVAKVKKLLNR</sequence>
<evidence type="ECO:0000313" key="5">
    <source>
        <dbReference type="EMBL" id="PIP34118.1"/>
    </source>
</evidence>
<evidence type="ECO:0000256" key="1">
    <source>
        <dbReference type="ARBA" id="ARBA00022553"/>
    </source>
</evidence>
<dbReference type="InterPro" id="IPR050595">
    <property type="entry name" value="Bact_response_regulator"/>
</dbReference>
<evidence type="ECO:0000259" key="4">
    <source>
        <dbReference type="PROSITE" id="PS50110"/>
    </source>
</evidence>
<dbReference type="Proteomes" id="UP000230729">
    <property type="component" value="Unassembled WGS sequence"/>
</dbReference>
<evidence type="ECO:0000256" key="3">
    <source>
        <dbReference type="PROSITE-ProRule" id="PRU00169"/>
    </source>
</evidence>
<evidence type="ECO:0000256" key="2">
    <source>
        <dbReference type="ARBA" id="ARBA00023012"/>
    </source>
</evidence>
<dbReference type="InterPro" id="IPR001789">
    <property type="entry name" value="Sig_transdc_resp-reg_receiver"/>
</dbReference>
<dbReference type="SMART" id="SM00448">
    <property type="entry name" value="REC"/>
    <property type="match status" value="1"/>
</dbReference>
<comment type="caution">
    <text evidence="5">The sequence shown here is derived from an EMBL/GenBank/DDBJ whole genome shotgun (WGS) entry which is preliminary data.</text>
</comment>
<dbReference type="CDD" id="cd17574">
    <property type="entry name" value="REC_OmpR"/>
    <property type="match status" value="1"/>
</dbReference>
<dbReference type="PANTHER" id="PTHR44591">
    <property type="entry name" value="STRESS RESPONSE REGULATOR PROTEIN 1"/>
    <property type="match status" value="1"/>
</dbReference>
<name>A0A2G9ZP59_9BACT</name>
<keyword evidence="1 3" id="KW-0597">Phosphoprotein</keyword>
<dbReference type="Pfam" id="PF00072">
    <property type="entry name" value="Response_reg"/>
    <property type="match status" value="1"/>
</dbReference>
<gene>
    <name evidence="5" type="ORF">COX22_00705</name>
</gene>
<dbReference type="EMBL" id="PCSD01000011">
    <property type="protein sequence ID" value="PIP34118.1"/>
    <property type="molecule type" value="Genomic_DNA"/>
</dbReference>
<feature type="domain" description="Response regulatory" evidence="4">
    <location>
        <begin position="2"/>
        <end position="120"/>
    </location>
</feature>